<accession>A0A0H5Q454</accession>
<reference evidence="1" key="2">
    <citation type="submission" date="2015-07" db="EMBL/GenBank/DDBJ databases">
        <title>Plasmids, circular viruses and viroids from rat gut.</title>
        <authorList>
            <person name="Jorgensen T.J."/>
            <person name="Hansen M.A."/>
            <person name="Xu Z."/>
            <person name="Tabak M.A."/>
            <person name="Sorensen S.J."/>
            <person name="Hansen L.H."/>
        </authorList>
    </citation>
    <scope>NUCLEOTIDE SEQUENCE</scope>
    <source>
        <strain evidence="1">RGFK1278</strain>
    </source>
</reference>
<dbReference type="AlphaFoldDB" id="A0A0H5Q454"/>
<dbReference type="EMBL" id="LN853848">
    <property type="protein sequence ID" value="CRY96801.1"/>
    <property type="molecule type" value="Genomic_DNA"/>
</dbReference>
<proteinExistence type="predicted"/>
<evidence type="ECO:0000313" key="1">
    <source>
        <dbReference type="EMBL" id="CRY96801.1"/>
    </source>
</evidence>
<organism evidence="1">
    <name type="scientific">uncultured prokaryote</name>
    <dbReference type="NCBI Taxonomy" id="198431"/>
    <lineage>
        <taxon>unclassified sequences</taxon>
        <taxon>environmental samples</taxon>
    </lineage>
</organism>
<protein>
    <submittedName>
        <fullName evidence="1">Uncharacterized protein</fullName>
    </submittedName>
</protein>
<reference evidence="1" key="1">
    <citation type="submission" date="2015-06" db="EMBL/GenBank/DDBJ databases">
        <authorList>
            <person name="Joergensen T."/>
        </authorList>
    </citation>
    <scope>NUCLEOTIDE SEQUENCE</scope>
    <source>
        <strain evidence="1">RGFK1278</strain>
    </source>
</reference>
<name>A0A0H5Q454_9ZZZZ</name>
<sequence length="207" mass="22531">MAVFIAQANLLAQTGNTEDVNVNTFAVLKDTTPSSGELDDWTDAIQLFYQSQKDLGGLKGRANAGGFIKFYAADTGVPNYPIDTINMTFTGTAPAIDMPAEVNLCVSYANDSMNSVPRGRRRGRLYMGAWGEDQNISGRPTSTVYEGLAGLFGDYVDSVNLITGMTACIWSRTNANGYPIERVWCDNEWDIVRSRGGKSTARETVTI</sequence>